<proteinExistence type="predicted"/>
<protein>
    <submittedName>
        <fullName evidence="3">SCO1431 family membrane protein</fullName>
    </submittedName>
</protein>
<organism evidence="3 4">
    <name type="scientific">Streptomyces sudanensis</name>
    <dbReference type="NCBI Taxonomy" id="436397"/>
    <lineage>
        <taxon>Bacteria</taxon>
        <taxon>Bacillati</taxon>
        <taxon>Actinomycetota</taxon>
        <taxon>Actinomycetes</taxon>
        <taxon>Kitasatosporales</taxon>
        <taxon>Streptomycetaceae</taxon>
        <taxon>Streptomyces</taxon>
    </lineage>
</organism>
<dbReference type="InterPro" id="IPR047816">
    <property type="entry name" value="SCO1431-like"/>
</dbReference>
<name>A0ABY4TGN0_9ACTN</name>
<dbReference type="Proteomes" id="UP001056383">
    <property type="component" value="Chromosome"/>
</dbReference>
<evidence type="ECO:0000256" key="1">
    <source>
        <dbReference type="SAM" id="MobiDB-lite"/>
    </source>
</evidence>
<gene>
    <name evidence="3" type="ORF">MW084_21435</name>
</gene>
<dbReference type="NCBIfam" id="NF033485">
    <property type="entry name" value="small_SCO1431"/>
    <property type="match status" value="1"/>
</dbReference>
<sequence length="48" mass="5067">MTANAAAAPFLRARTGGPRDDGPELLEQLLGWVLVVVVAVFVTRAGLF</sequence>
<reference evidence="3" key="1">
    <citation type="submission" date="2022-04" db="EMBL/GenBank/DDBJ databases">
        <title>Systematic whole-genome sequencing reveals an unexpected diversity among actinomycetoma pathogens and provides insights into their antibacterial susceptibilities.</title>
        <authorList>
            <person name="Watson A.K."/>
            <person name="Kepplinger B."/>
            <person name="Bakhiet S.M."/>
            <person name="Mhmoud N.A."/>
            <person name="Chapman J."/>
            <person name="Allenby N."/>
            <person name="Mickiewicz K."/>
            <person name="Goodfellow M."/>
            <person name="Fahal A.H."/>
            <person name="Errington J."/>
        </authorList>
    </citation>
    <scope>NUCLEOTIDE SEQUENCE</scope>
    <source>
        <strain evidence="3">SD 504</strain>
    </source>
</reference>
<keyword evidence="2" id="KW-1133">Transmembrane helix</keyword>
<evidence type="ECO:0000313" key="4">
    <source>
        <dbReference type="Proteomes" id="UP001056383"/>
    </source>
</evidence>
<evidence type="ECO:0000313" key="3">
    <source>
        <dbReference type="EMBL" id="URN18075.1"/>
    </source>
</evidence>
<dbReference type="EMBL" id="CP095474">
    <property type="protein sequence ID" value="URN18075.1"/>
    <property type="molecule type" value="Genomic_DNA"/>
</dbReference>
<accession>A0ABY4TGN0</accession>
<keyword evidence="4" id="KW-1185">Reference proteome</keyword>
<keyword evidence="2" id="KW-0472">Membrane</keyword>
<feature type="transmembrane region" description="Helical" evidence="2">
    <location>
        <begin position="29"/>
        <end position="47"/>
    </location>
</feature>
<keyword evidence="2" id="KW-0812">Transmembrane</keyword>
<feature type="region of interest" description="Disordered" evidence="1">
    <location>
        <begin position="1"/>
        <end position="20"/>
    </location>
</feature>
<dbReference type="RefSeq" id="WP_010468784.1">
    <property type="nucleotide sequence ID" value="NZ_CP095474.1"/>
</dbReference>
<evidence type="ECO:0000256" key="2">
    <source>
        <dbReference type="SAM" id="Phobius"/>
    </source>
</evidence>